<dbReference type="PANTHER" id="PTHR32309">
    <property type="entry name" value="TYROSINE-PROTEIN KINASE"/>
    <property type="match status" value="1"/>
</dbReference>
<evidence type="ECO:0000313" key="4">
    <source>
        <dbReference type="EMBL" id="KIR64290.1"/>
    </source>
</evidence>
<gene>
    <name evidence="4" type="ORF">TK50_00820</name>
</gene>
<dbReference type="Proteomes" id="UP000032254">
    <property type="component" value="Unassembled WGS sequence"/>
</dbReference>
<dbReference type="Gene3D" id="3.40.50.300">
    <property type="entry name" value="P-loop containing nucleotide triphosphate hydrolases"/>
    <property type="match status" value="1"/>
</dbReference>
<dbReference type="EMBL" id="JXSX01000001">
    <property type="protein sequence ID" value="KIR64290.1"/>
    <property type="molecule type" value="Genomic_DNA"/>
</dbReference>
<keyword evidence="5" id="KW-1185">Reference proteome</keyword>
<evidence type="ECO:0000313" key="5">
    <source>
        <dbReference type="Proteomes" id="UP000032254"/>
    </source>
</evidence>
<proteinExistence type="predicted"/>
<sequence length="642" mass="67423">MPSSHHADLRDSDGPTLMTYLEWLRRRWWILVVAALLGAGAGMLVSQVQTRTYVSTTSLLVRQVGPDANPGAKVNLDTEAQVVRSLVVAERAQALLKTDLPAEDLVRSLSVTVPPNSQVLQIAFEAASPEAAQAGSHSFAQAYLDLRLATATRSLENETTALKQQITETNKQLAAVAGKIAAAPPNSVERARAEADRNVLTNQLASLNSRLSPLLSTALDPGEIISDAPLPRKPSSPNTTLNLASGLGAGLLFGIVVALVLDRLDTRVRRGRDVADRLGVPMLLELPTGQAGLTILPAGHEVSRELGRLRNVLLSTMPEPQPGRGRQLLLTDTSPGPAAGFVVGNLAAAYARTGAQVAVVTTKRDSPLPTMLGGIKPRHTLADVLRHDVSALTALTPAPGLGQLRVLFPGALDTEVELPVAMMLEVLGELAARFDHVLIETAQPTAAVEAQALARHVDGVILVIEGGQTRSSEITAAIHQFEQVDAPVLGAVLAPRLAERVPAPPAAPAARRDGPPSPRPRPNPAVPSQAGPPNIESTMILPRPATSNRDTRPSGGGRDARPSAGGRDAHPPAGPQASARPPTPPPAVQGPPPVPPKPVPPARPTTQPKPPGKSTVYRSSRDSDGVDPGRYSMALDPVEDRE</sequence>
<organism evidence="4 5">
    <name type="scientific">Micromonospora haikouensis</name>
    <dbReference type="NCBI Taxonomy" id="686309"/>
    <lineage>
        <taxon>Bacteria</taxon>
        <taxon>Bacillati</taxon>
        <taxon>Actinomycetota</taxon>
        <taxon>Actinomycetes</taxon>
        <taxon>Micromonosporales</taxon>
        <taxon>Micromonosporaceae</taxon>
        <taxon>Micromonospora</taxon>
    </lineage>
</organism>
<evidence type="ECO:0000256" key="3">
    <source>
        <dbReference type="SAM" id="Phobius"/>
    </source>
</evidence>
<feature type="compositionally biased region" description="Pro residues" evidence="2">
    <location>
        <begin position="515"/>
        <end position="525"/>
    </location>
</feature>
<dbReference type="PANTHER" id="PTHR32309:SF31">
    <property type="entry name" value="CAPSULAR EXOPOLYSACCHARIDE FAMILY"/>
    <property type="match status" value="1"/>
</dbReference>
<dbReference type="PATRIC" id="fig|47853.6.peg.180"/>
<dbReference type="SUPFAM" id="SSF52540">
    <property type="entry name" value="P-loop containing nucleoside triphosphate hydrolases"/>
    <property type="match status" value="1"/>
</dbReference>
<feature type="region of interest" description="Disordered" evidence="2">
    <location>
        <begin position="503"/>
        <end position="642"/>
    </location>
</feature>
<dbReference type="InterPro" id="IPR027417">
    <property type="entry name" value="P-loop_NTPase"/>
</dbReference>
<name>A0A0D0X449_9ACTN</name>
<protein>
    <submittedName>
        <fullName evidence="4">Lipopolysaccharide biosynthesis protein</fullName>
    </submittedName>
</protein>
<feature type="coiled-coil region" evidence="1">
    <location>
        <begin position="152"/>
        <end position="210"/>
    </location>
</feature>
<evidence type="ECO:0000256" key="1">
    <source>
        <dbReference type="SAM" id="Coils"/>
    </source>
</evidence>
<evidence type="ECO:0000256" key="2">
    <source>
        <dbReference type="SAM" id="MobiDB-lite"/>
    </source>
</evidence>
<keyword evidence="1" id="KW-0175">Coiled coil</keyword>
<comment type="caution">
    <text evidence="4">The sequence shown here is derived from an EMBL/GenBank/DDBJ whole genome shotgun (WGS) entry which is preliminary data.</text>
</comment>
<keyword evidence="3" id="KW-0812">Transmembrane</keyword>
<dbReference type="AlphaFoldDB" id="A0A0D0X449"/>
<keyword evidence="3" id="KW-1133">Transmembrane helix</keyword>
<accession>A0A0D0X449</accession>
<feature type="compositionally biased region" description="Pro residues" evidence="2">
    <location>
        <begin position="581"/>
        <end position="611"/>
    </location>
</feature>
<feature type="transmembrane region" description="Helical" evidence="3">
    <location>
        <begin position="28"/>
        <end position="48"/>
    </location>
</feature>
<dbReference type="InterPro" id="IPR050445">
    <property type="entry name" value="Bact_polysacc_biosynth/exp"/>
</dbReference>
<keyword evidence="3" id="KW-0472">Membrane</keyword>
<dbReference type="OrthoDB" id="5171097at2"/>
<reference evidence="4 5" key="1">
    <citation type="submission" date="2015-01" db="EMBL/GenBank/DDBJ databases">
        <title>Sequencing and annotation of Micromonospora carbonacea strain JXNU-1 genome.</title>
        <authorList>
            <person name="Long Z."/>
            <person name="Huang Y."/>
            <person name="Jiang Y."/>
        </authorList>
    </citation>
    <scope>NUCLEOTIDE SEQUENCE [LARGE SCALE GENOMIC DNA]</scope>
    <source>
        <strain evidence="4 5">JXNU-1</strain>
    </source>
</reference>